<dbReference type="Proteomes" id="UP000623678">
    <property type="component" value="Unassembled WGS sequence"/>
</dbReference>
<gene>
    <name evidence="4" type="ORF">H8705_12480</name>
</gene>
<feature type="domain" description="Ferrous iron transport protein B C-terminal" evidence="2">
    <location>
        <begin position="22"/>
        <end position="69"/>
    </location>
</feature>
<feature type="transmembrane region" description="Helical" evidence="1">
    <location>
        <begin position="208"/>
        <end position="232"/>
    </location>
</feature>
<dbReference type="InterPro" id="IPR011640">
    <property type="entry name" value="Fe2_transport_prot_B_C"/>
</dbReference>
<dbReference type="GO" id="GO:0005886">
    <property type="term" value="C:plasma membrane"/>
    <property type="evidence" value="ECO:0007669"/>
    <property type="project" value="TreeGrafter"/>
</dbReference>
<dbReference type="Pfam" id="PF07664">
    <property type="entry name" value="FeoB_C"/>
    <property type="match status" value="1"/>
</dbReference>
<evidence type="ECO:0000259" key="3">
    <source>
        <dbReference type="Pfam" id="PF07670"/>
    </source>
</evidence>
<feature type="transmembrane region" description="Helical" evidence="1">
    <location>
        <begin position="171"/>
        <end position="188"/>
    </location>
</feature>
<dbReference type="EMBL" id="JACRTD010000011">
    <property type="protein sequence ID" value="MBC8586397.1"/>
    <property type="molecule type" value="Genomic_DNA"/>
</dbReference>
<dbReference type="PANTHER" id="PTHR43185:SF2">
    <property type="entry name" value="FERROUS IRON TRANSPORT PROTEIN B"/>
    <property type="match status" value="1"/>
</dbReference>
<protein>
    <submittedName>
        <fullName evidence="4">Ferrous iron transporter B</fullName>
    </submittedName>
</protein>
<keyword evidence="1" id="KW-0472">Membrane</keyword>
<dbReference type="AlphaFoldDB" id="A0A926ES13"/>
<dbReference type="GO" id="GO:0015093">
    <property type="term" value="F:ferrous iron transmembrane transporter activity"/>
    <property type="evidence" value="ECO:0007669"/>
    <property type="project" value="InterPro"/>
</dbReference>
<keyword evidence="1" id="KW-0812">Transmembrane</keyword>
<dbReference type="InterPro" id="IPR050860">
    <property type="entry name" value="FeoB_GTPase"/>
</dbReference>
<name>A0A926ES13_9FIRM</name>
<sequence length="235" mass="25554">MFFVGSVSSPLQSLASTLLLTCVIVLGVLMTFLVSRLLSKTILKGIPSSFTLELPPYRKPQIGKVIVRSIFDRTLFVLGRAIAVAAPAGLIIWLFANITLGDASLLTHCSSFLDPLGKLLGMDGVILLAFILGFPANEIVIPIVIMSYLCTDSILEINDLAQLRQLLVDNGWTWLTAICTMLFSLMHWPCSTTCLTIHKETQSLKWTAVSFAVPTVIGMILCFVLASAVRLLGLV</sequence>
<feature type="transmembrane region" description="Helical" evidence="1">
    <location>
        <begin position="74"/>
        <end position="96"/>
    </location>
</feature>
<evidence type="ECO:0000313" key="5">
    <source>
        <dbReference type="Proteomes" id="UP000623678"/>
    </source>
</evidence>
<keyword evidence="5" id="KW-1185">Reference proteome</keyword>
<reference evidence="4" key="1">
    <citation type="submission" date="2020-08" db="EMBL/GenBank/DDBJ databases">
        <title>Genome public.</title>
        <authorList>
            <person name="Liu C."/>
            <person name="Sun Q."/>
        </authorList>
    </citation>
    <scope>NUCLEOTIDE SEQUENCE</scope>
    <source>
        <strain evidence="4">NSJ-64</strain>
    </source>
</reference>
<accession>A0A926ES13</accession>
<organism evidence="4 5">
    <name type="scientific">Youxingia wuxianensis</name>
    <dbReference type="NCBI Taxonomy" id="2763678"/>
    <lineage>
        <taxon>Bacteria</taxon>
        <taxon>Bacillati</taxon>
        <taxon>Bacillota</taxon>
        <taxon>Clostridia</taxon>
        <taxon>Eubacteriales</taxon>
        <taxon>Oscillospiraceae</taxon>
        <taxon>Youxingia</taxon>
    </lineage>
</organism>
<evidence type="ECO:0000259" key="2">
    <source>
        <dbReference type="Pfam" id="PF07664"/>
    </source>
</evidence>
<dbReference type="InterPro" id="IPR011642">
    <property type="entry name" value="Gate_dom"/>
</dbReference>
<proteinExistence type="predicted"/>
<evidence type="ECO:0000313" key="4">
    <source>
        <dbReference type="EMBL" id="MBC8586397.1"/>
    </source>
</evidence>
<feature type="transmembrane region" description="Helical" evidence="1">
    <location>
        <begin position="12"/>
        <end position="34"/>
    </location>
</feature>
<keyword evidence="1" id="KW-1133">Transmembrane helix</keyword>
<feature type="transmembrane region" description="Helical" evidence="1">
    <location>
        <begin position="125"/>
        <end position="150"/>
    </location>
</feature>
<feature type="domain" description="Nucleoside transporter/FeoB GTPase Gate" evidence="3">
    <location>
        <begin position="81"/>
        <end position="201"/>
    </location>
</feature>
<evidence type="ECO:0000256" key="1">
    <source>
        <dbReference type="SAM" id="Phobius"/>
    </source>
</evidence>
<comment type="caution">
    <text evidence="4">The sequence shown here is derived from an EMBL/GenBank/DDBJ whole genome shotgun (WGS) entry which is preliminary data.</text>
</comment>
<dbReference type="Pfam" id="PF07670">
    <property type="entry name" value="Gate"/>
    <property type="match status" value="1"/>
</dbReference>
<dbReference type="PANTHER" id="PTHR43185">
    <property type="entry name" value="FERROUS IRON TRANSPORT PROTEIN B"/>
    <property type="match status" value="1"/>
</dbReference>